<evidence type="ECO:0000256" key="2">
    <source>
        <dbReference type="RuleBase" id="RU366034"/>
    </source>
</evidence>
<dbReference type="GO" id="GO:0010333">
    <property type="term" value="F:terpene synthase activity"/>
    <property type="evidence" value="ECO:0007669"/>
    <property type="project" value="InterPro"/>
</dbReference>
<dbReference type="AlphaFoldDB" id="A0A7G1KQ03"/>
<dbReference type="Gene3D" id="1.10.600.10">
    <property type="entry name" value="Farnesyl Diphosphate Synthase"/>
    <property type="match status" value="1"/>
</dbReference>
<dbReference type="Proteomes" id="UP000516173">
    <property type="component" value="Chromosome"/>
</dbReference>
<dbReference type="PANTHER" id="PTHR35201:SF4">
    <property type="entry name" value="BETA-PINACENE SYNTHASE-RELATED"/>
    <property type="match status" value="1"/>
</dbReference>
<evidence type="ECO:0000313" key="4">
    <source>
        <dbReference type="Proteomes" id="UP000516173"/>
    </source>
</evidence>
<dbReference type="PANTHER" id="PTHR35201">
    <property type="entry name" value="TERPENE SYNTHASE"/>
    <property type="match status" value="1"/>
</dbReference>
<dbReference type="GO" id="GO:0046872">
    <property type="term" value="F:metal ion binding"/>
    <property type="evidence" value="ECO:0007669"/>
    <property type="project" value="UniProtKB-KW"/>
</dbReference>
<dbReference type="RefSeq" id="WP_187683376.1">
    <property type="nucleotide sequence ID" value="NZ_AP023396.1"/>
</dbReference>
<accession>A0A7G1KQ03</accession>
<keyword evidence="2" id="KW-0479">Metal-binding</keyword>
<dbReference type="SFLD" id="SFLDG01020">
    <property type="entry name" value="Terpene_Cyclase_Like_2"/>
    <property type="match status" value="1"/>
</dbReference>
<evidence type="ECO:0000313" key="3">
    <source>
        <dbReference type="EMBL" id="BCK56273.1"/>
    </source>
</evidence>
<organism evidence="3 4">
    <name type="scientific">Nocardia wallacei</name>
    <dbReference type="NCBI Taxonomy" id="480035"/>
    <lineage>
        <taxon>Bacteria</taxon>
        <taxon>Bacillati</taxon>
        <taxon>Actinomycetota</taxon>
        <taxon>Actinomycetes</taxon>
        <taxon>Mycobacteriales</taxon>
        <taxon>Nocardiaceae</taxon>
        <taxon>Nocardia</taxon>
    </lineage>
</organism>
<keyword evidence="4" id="KW-1185">Reference proteome</keyword>
<dbReference type="GeneID" id="80351689"/>
<dbReference type="InterPro" id="IPR008949">
    <property type="entry name" value="Isoprenoid_synthase_dom_sf"/>
</dbReference>
<dbReference type="InterPro" id="IPR034686">
    <property type="entry name" value="Terpene_cyclase-like_2"/>
</dbReference>
<name>A0A7G1KQ03_9NOCA</name>
<dbReference type="SUPFAM" id="SSF48576">
    <property type="entry name" value="Terpenoid synthases"/>
    <property type="match status" value="1"/>
</dbReference>
<comment type="similarity">
    <text evidence="2">Belongs to the terpene synthase family.</text>
</comment>
<dbReference type="SFLD" id="SFLDS00005">
    <property type="entry name" value="Isoprenoid_Synthase_Type_I"/>
    <property type="match status" value="1"/>
</dbReference>
<gene>
    <name evidence="3" type="ORF">NWFMUON74_40450</name>
</gene>
<keyword evidence="1 2" id="KW-0456">Lyase</keyword>
<sequence length="373" mass="41590">MATNVSEVELPRFYCPLESVIHPHAEEAERRALTWIDASGICTTAQEFAAVRGTRGAEFFARFAPAADPDRLWLAAAWVYWGFAFDDARCDEEPYNADPAAFAAMAAGIQRALEIPGPAHFDDPYEMAIHDLGNRLRTCATPVQMRRFIQNHRAWLTGVQWQIGNAARNHMPNLNDYISMRLHSAGGEPTFALLEIVNGREIPAVELDSPVVSALTEMAILVAALDNDRHSLRKEAMRGQTDQNIFNVLANQYGYSLAEASREAIALRDRVLVRFLQLREEIMSSADPPLASYLDDLGHGIRGNAEWGQRVIRYRTAEHGDELAGGAATPVDVRWACHPASTDPAPIALPTINWWWDEFSPPVRPRPAEQPRD</sequence>
<comment type="cofactor">
    <cofactor evidence="2">
        <name>Mg(2+)</name>
        <dbReference type="ChEBI" id="CHEBI:18420"/>
    </cofactor>
</comment>
<dbReference type="EMBL" id="AP023396">
    <property type="protein sequence ID" value="BCK56273.1"/>
    <property type="molecule type" value="Genomic_DNA"/>
</dbReference>
<reference evidence="3 4" key="1">
    <citation type="submission" date="2020-08" db="EMBL/GenBank/DDBJ databases">
        <title>Genome Sequencing of Nocardia wallacei strain FMUON74 and assembly.</title>
        <authorList>
            <person name="Toyokawa M."/>
            <person name="Uesaka K."/>
        </authorList>
    </citation>
    <scope>NUCLEOTIDE SEQUENCE [LARGE SCALE GENOMIC DNA]</scope>
    <source>
        <strain evidence="3 4">FMUON74</strain>
    </source>
</reference>
<dbReference type="EC" id="4.2.3.-" evidence="2"/>
<dbReference type="KEGG" id="nwl:NWFMUON74_40450"/>
<evidence type="ECO:0000256" key="1">
    <source>
        <dbReference type="ARBA" id="ARBA00023239"/>
    </source>
</evidence>
<protein>
    <recommendedName>
        <fullName evidence="2">Terpene synthase</fullName>
        <ecNumber evidence="2">4.2.3.-</ecNumber>
    </recommendedName>
</protein>
<dbReference type="Pfam" id="PF19086">
    <property type="entry name" value="Terpene_syn_C_2"/>
    <property type="match status" value="1"/>
</dbReference>
<proteinExistence type="inferred from homology"/>
<keyword evidence="2" id="KW-0460">Magnesium</keyword>